<feature type="domain" description="Alpha-L-rhamnosidase C-terminal" evidence="7">
    <location>
        <begin position="822"/>
        <end position="890"/>
    </location>
</feature>
<reference evidence="8 9" key="1">
    <citation type="submission" date="2020-02" db="EMBL/GenBank/DDBJ databases">
        <authorList>
            <person name="Zheng R.K."/>
            <person name="Sun C.M."/>
        </authorList>
    </citation>
    <scope>NUCLEOTIDE SEQUENCE [LARGE SCALE GENOMIC DNA]</scope>
    <source>
        <strain evidence="9">rifampicinis</strain>
    </source>
</reference>
<dbReference type="Gene3D" id="2.60.420.10">
    <property type="entry name" value="Maltose phosphorylase, domain 3"/>
    <property type="match status" value="1"/>
</dbReference>
<name>A0A7S8EBX6_9CHLR</name>
<dbReference type="Pfam" id="PF17389">
    <property type="entry name" value="Bac_rhamnosid6H"/>
    <property type="match status" value="1"/>
</dbReference>
<evidence type="ECO:0000313" key="8">
    <source>
        <dbReference type="EMBL" id="QPC84160.1"/>
    </source>
</evidence>
<dbReference type="PIRSF" id="PIRSF010631">
    <property type="entry name" value="A-rhamnsds"/>
    <property type="match status" value="1"/>
</dbReference>
<evidence type="ECO:0000256" key="2">
    <source>
        <dbReference type="ARBA" id="ARBA00012652"/>
    </source>
</evidence>
<evidence type="ECO:0000256" key="3">
    <source>
        <dbReference type="ARBA" id="ARBA00022801"/>
    </source>
</evidence>
<dbReference type="PANTHER" id="PTHR33307:SF6">
    <property type="entry name" value="ALPHA-RHAMNOSIDASE (EUROFUNG)-RELATED"/>
    <property type="match status" value="1"/>
</dbReference>
<accession>A0A7S8EBX6</accession>
<dbReference type="InterPro" id="IPR013737">
    <property type="entry name" value="Bac_rhamnosid_N"/>
</dbReference>
<dbReference type="InterPro" id="IPR012341">
    <property type="entry name" value="6hp_glycosidase-like_sf"/>
</dbReference>
<proteinExistence type="predicted"/>
<evidence type="ECO:0000259" key="6">
    <source>
        <dbReference type="Pfam" id="PF17389"/>
    </source>
</evidence>
<dbReference type="PANTHER" id="PTHR33307">
    <property type="entry name" value="ALPHA-RHAMNOSIDASE (EUROFUNG)"/>
    <property type="match status" value="1"/>
</dbReference>
<feature type="domain" description="Alpha-L-rhamnosidase concanavalin-like" evidence="4">
    <location>
        <begin position="333"/>
        <end position="429"/>
    </location>
</feature>
<sequence length="914" mass="102235">MTEINHLICEYRSNPLGIDVTKPRLGWQMQTDRQGARQTAYRILAASTPEGLHNEDADLWDTGRIESDQSIHVPYKGLSLTSRQRVYWCVIVWDETDEASQSAPAWFEMGLLDQADWQAEWIGGELRGGPRSTIPAPYLRKSFMLPAPVQSARLYTTAIGLYECSMNGEIIGDDIFTPGWTDYQTRIQYQVYDVTELIHQGENTFGAILGDGWAVGHVGWGNRQQYYERPCLFAQLEVTLEDGSQHIIVTDASWKYHYGPLLENDFQMGESYDARLEMPGWNESGFNDDAWSYVETFDNPEVVLVATNGPTVKRIEEVKPISGPDGEANSNRPRYIFDMGQNMVGYVRLKGSAPAGTTVVLRFAEVLNPDGSLYTTNLRQARATDSYTFKGEGEEIWQPRFTFHGFRYVELNGYPGEVTTETITGVVVHSEMAQTGDFECSDPLLNQLQHNIVWGQKGNFVDVPTDCPQRDERLGWTGDIQVFVRTAAFNMDIAGFMTKWARDVRDAQGEAGNIPPVVPHMISELREDGGPAWADAAIICPWTIYTCYGDVRILEENYDVMKRYMDFIIEASPGYIRCAPDYEGWLGFGDWLSINADTPRDLIGTAFLAYDADLMSRIAGLLGYADDAVTYLNLFEAARQAFQNRFLAGTQAEKEALSEGALRMIEDADSISRGNLQAVDYGPIASEVFNTDLFTPTQTAYILALHFNLLPEDLRSQAVDELVSDIERRDRHLSTGFVGSPYLPHVLSENGRLDVAYALLNQKTWPSWLYAVTQGATTIWERWDGWTEENGFQDPGMNSFNHYAYGAIGAWLYNTVAGLEVDTSQPGYKHFLVQPKPGGGLNDAKATLKTLYGEVTSQWQFAGGTFKLNVTIPPNTSATVILPPDIGQEVTINGDPVRGNAFDLLAGHYAFKVM</sequence>
<dbReference type="InterPro" id="IPR008902">
    <property type="entry name" value="Rhamnosid_concanavalin"/>
</dbReference>
<feature type="domain" description="Alpha-L-rhamnosidase six-hairpin glycosidase" evidence="6">
    <location>
        <begin position="434"/>
        <end position="816"/>
    </location>
</feature>
<dbReference type="Gene3D" id="2.60.120.260">
    <property type="entry name" value="Galactose-binding domain-like"/>
    <property type="match status" value="2"/>
</dbReference>
<keyword evidence="3 8" id="KW-0378">Hydrolase</keyword>
<dbReference type="AlphaFoldDB" id="A0A7S8EBX6"/>
<dbReference type="RefSeq" id="WP_195172224.1">
    <property type="nucleotide sequence ID" value="NZ_CP062983.1"/>
</dbReference>
<dbReference type="Gene3D" id="2.60.40.10">
    <property type="entry name" value="Immunoglobulins"/>
    <property type="match status" value="1"/>
</dbReference>
<dbReference type="EMBL" id="CP062983">
    <property type="protein sequence ID" value="QPC84160.1"/>
    <property type="molecule type" value="Genomic_DNA"/>
</dbReference>
<protein>
    <recommendedName>
        <fullName evidence="2">alpha-L-rhamnosidase</fullName>
        <ecNumber evidence="2">3.2.1.40</ecNumber>
    </recommendedName>
</protein>
<dbReference type="GO" id="GO:0030596">
    <property type="term" value="F:alpha-L-rhamnosidase activity"/>
    <property type="evidence" value="ECO:0007669"/>
    <property type="project" value="UniProtKB-EC"/>
</dbReference>
<organism evidence="8 9">
    <name type="scientific">Phototrophicus methaneseepsis</name>
    <dbReference type="NCBI Taxonomy" id="2710758"/>
    <lineage>
        <taxon>Bacteria</taxon>
        <taxon>Bacillati</taxon>
        <taxon>Chloroflexota</taxon>
        <taxon>Candidatus Thermofontia</taxon>
        <taxon>Phototrophicales</taxon>
        <taxon>Phototrophicaceae</taxon>
        <taxon>Phototrophicus</taxon>
    </lineage>
</organism>
<dbReference type="EC" id="3.2.1.40" evidence="2"/>
<dbReference type="InterPro" id="IPR016007">
    <property type="entry name" value="Alpha_rhamnosid"/>
</dbReference>
<evidence type="ECO:0000259" key="5">
    <source>
        <dbReference type="Pfam" id="PF08531"/>
    </source>
</evidence>
<dbReference type="Pfam" id="PF17390">
    <property type="entry name" value="Bac_rhamnosid_C"/>
    <property type="match status" value="1"/>
</dbReference>
<evidence type="ECO:0000259" key="4">
    <source>
        <dbReference type="Pfam" id="PF05592"/>
    </source>
</evidence>
<evidence type="ECO:0000259" key="7">
    <source>
        <dbReference type="Pfam" id="PF17390"/>
    </source>
</evidence>
<feature type="domain" description="Bacterial alpha-L-rhamnosidase N-terminal" evidence="5">
    <location>
        <begin position="149"/>
        <end position="315"/>
    </location>
</feature>
<dbReference type="InterPro" id="IPR013783">
    <property type="entry name" value="Ig-like_fold"/>
</dbReference>
<keyword evidence="9" id="KW-1185">Reference proteome</keyword>
<dbReference type="SUPFAM" id="SSF48208">
    <property type="entry name" value="Six-hairpin glycosidases"/>
    <property type="match status" value="1"/>
</dbReference>
<comment type="catalytic activity">
    <reaction evidence="1">
        <text>Hydrolysis of terminal non-reducing alpha-L-rhamnose residues in alpha-L-rhamnosides.</text>
        <dbReference type="EC" id="3.2.1.40"/>
    </reaction>
</comment>
<dbReference type="Pfam" id="PF05592">
    <property type="entry name" value="Bac_rhamnosid"/>
    <property type="match status" value="1"/>
</dbReference>
<dbReference type="Pfam" id="PF25788">
    <property type="entry name" value="Ig_Rha78A_N"/>
    <property type="match status" value="1"/>
</dbReference>
<dbReference type="InterPro" id="IPR035398">
    <property type="entry name" value="Bac_rhamnosid_C"/>
</dbReference>
<dbReference type="KEGG" id="pmet:G4Y79_07250"/>
<dbReference type="Pfam" id="PF08531">
    <property type="entry name" value="Bac_rhamnosid_N"/>
    <property type="match status" value="1"/>
</dbReference>
<dbReference type="Gene3D" id="1.50.10.10">
    <property type="match status" value="1"/>
</dbReference>
<dbReference type="InterPro" id="IPR035396">
    <property type="entry name" value="Bac_rhamnosid6H"/>
</dbReference>
<dbReference type="Proteomes" id="UP000594468">
    <property type="component" value="Chromosome"/>
</dbReference>
<evidence type="ECO:0000256" key="1">
    <source>
        <dbReference type="ARBA" id="ARBA00001445"/>
    </source>
</evidence>
<gene>
    <name evidence="8" type="ORF">G4Y79_07250</name>
</gene>
<evidence type="ECO:0000313" key="9">
    <source>
        <dbReference type="Proteomes" id="UP000594468"/>
    </source>
</evidence>
<dbReference type="InterPro" id="IPR008928">
    <property type="entry name" value="6-hairpin_glycosidase_sf"/>
</dbReference>
<dbReference type="GO" id="GO:0005975">
    <property type="term" value="P:carbohydrate metabolic process"/>
    <property type="evidence" value="ECO:0007669"/>
    <property type="project" value="InterPro"/>
</dbReference>